<feature type="region of interest" description="Disordered" evidence="1">
    <location>
        <begin position="142"/>
        <end position="194"/>
    </location>
</feature>
<dbReference type="EMBL" id="AGBZ02000001">
    <property type="protein sequence ID" value="KAI92588.1"/>
    <property type="molecule type" value="Genomic_DNA"/>
</dbReference>
<keyword evidence="2" id="KW-0472">Membrane</keyword>
<evidence type="ECO:0000256" key="1">
    <source>
        <dbReference type="SAM" id="MobiDB-lite"/>
    </source>
</evidence>
<proteinExistence type="predicted"/>
<protein>
    <recommendedName>
        <fullName evidence="6">Chitinase</fullName>
    </recommendedName>
</protein>
<feature type="chain" id="PRO_5042544339" description="Chitinase" evidence="3">
    <location>
        <begin position="24"/>
        <end position="631"/>
    </location>
</feature>
<keyword evidence="3" id="KW-0732">Signal</keyword>
<name>A0AAI9X104_SPIME</name>
<keyword evidence="2" id="KW-1133">Transmembrane helix</keyword>
<evidence type="ECO:0000256" key="3">
    <source>
        <dbReference type="SAM" id="SignalP"/>
    </source>
</evidence>
<evidence type="ECO:0008006" key="6">
    <source>
        <dbReference type="Google" id="ProtNLM"/>
    </source>
</evidence>
<gene>
    <name evidence="4" type="ORF">SPM_000490</name>
</gene>
<evidence type="ECO:0000313" key="4">
    <source>
        <dbReference type="EMBL" id="KAI92588.1"/>
    </source>
</evidence>
<organism evidence="4 5">
    <name type="scientific">Spiroplasma melliferum KC3</name>
    <dbReference type="NCBI Taxonomy" id="570509"/>
    <lineage>
        <taxon>Bacteria</taxon>
        <taxon>Bacillati</taxon>
        <taxon>Mycoplasmatota</taxon>
        <taxon>Mollicutes</taxon>
        <taxon>Entomoplasmatales</taxon>
        <taxon>Spiroplasmataceae</taxon>
        <taxon>Spiroplasma</taxon>
    </lineage>
</organism>
<keyword evidence="2" id="KW-0812">Transmembrane</keyword>
<feature type="compositionally biased region" description="Polar residues" evidence="1">
    <location>
        <begin position="142"/>
        <end position="158"/>
    </location>
</feature>
<feature type="signal peptide" evidence="3">
    <location>
        <begin position="1"/>
        <end position="23"/>
    </location>
</feature>
<dbReference type="RefSeq" id="WP_004027642.1">
    <property type="nucleotide sequence ID" value="NZ_AGBZ02000001.1"/>
</dbReference>
<dbReference type="AlphaFoldDB" id="A0AAI9X104"/>
<comment type="caution">
    <text evidence="4">The sequence shown here is derived from an EMBL/GenBank/DDBJ whole genome shotgun (WGS) entry which is preliminary data.</text>
</comment>
<reference evidence="4 5" key="1">
    <citation type="journal article" date="2012" name="J. Proteome Res.">
        <title>Application of Spiroplasma melliferum proteogenomic profiling for the discovery of virulence factors and pathogenicity mechanisms in host-associated spiroplasmas.</title>
        <authorList>
            <person name="Alexeev D."/>
            <person name="Kostrjukova E."/>
            <person name="Aliper A."/>
            <person name="Popenko A."/>
            <person name="Bazaleev N."/>
            <person name="Tyakht A."/>
            <person name="Selezneva O."/>
            <person name="Akopian T."/>
            <person name="Prichodko E."/>
            <person name="Kondratov I."/>
            <person name="Chukin M."/>
            <person name="Demina I."/>
            <person name="Galyamina M."/>
            <person name="Kamashev D."/>
            <person name="Vanyushkina A."/>
            <person name="Ladygina V."/>
            <person name="Levitskii S."/>
            <person name="Lazarev V."/>
            <person name="Govorun V."/>
        </authorList>
    </citation>
    <scope>NUCLEOTIDE SEQUENCE [LARGE SCALE GENOMIC DNA]</scope>
    <source>
        <strain evidence="4 5">KC3</strain>
    </source>
</reference>
<feature type="transmembrane region" description="Helical" evidence="2">
    <location>
        <begin position="483"/>
        <end position="504"/>
    </location>
</feature>
<feature type="compositionally biased region" description="Basic and acidic residues" evidence="1">
    <location>
        <begin position="270"/>
        <end position="279"/>
    </location>
</feature>
<dbReference type="Proteomes" id="UP000004057">
    <property type="component" value="Unassembled WGS sequence"/>
</dbReference>
<evidence type="ECO:0000313" key="5">
    <source>
        <dbReference type="Proteomes" id="UP000004057"/>
    </source>
</evidence>
<feature type="region of interest" description="Disordered" evidence="1">
    <location>
        <begin position="270"/>
        <end position="290"/>
    </location>
</feature>
<sequence>MKKLFSLLTVLTISGISFPNVLAVNPYQSQKTKNLSDLIKVVDLGNIISSAEDDILHAIVALNPGLRVNELRVAQVYNNRWARIIFADAPDNTTNNNFVVVSFNISSEGRIGNSIFYNSHTRLEPHRPAPTIPTIEITSNEIPGGEITSNEIPNSTIRSNNEKENSKNQSKEPIYATVLPKSERRKQNKLLSPVQKPRNLSNFLVQTVLGELPDNLPTTISNHLRELNPTLDLNQISITDITLSSAMITSNQNSRYTGSLQVTFTLNAKDKQNSNKTDENEPDNDSNANANRKVKDMINKFNNLSKQSKQNKLDEINDYYQTLSENDKANFKNKLKNIGLGLTSSGISGAGMLGISKMVGVSPMNAFGSAIKNIQSFLSNGFSNIFSRQISTITETADSMELTSLLSSSTGELTAVETLTAEIETEGGATALGEGTILGTEAAATALGEGTILGTEAAATALGEGTILGTEAAVSASLAPETLGLSIVIGGLIMAGTSFLVWWLSPNNTAPTKHESHNQYDEIEKYYKFLAHDQLKLDISYYKWNKIKQIYKANSNNYKEFQRQVKIKIANFHKEDHSGWRGAITDEDINVLIKTVFNNFWSINSHFEDNYSHGWTIITNTIGSYFAIEKE</sequence>
<evidence type="ECO:0000256" key="2">
    <source>
        <dbReference type="SAM" id="Phobius"/>
    </source>
</evidence>
<accession>A0AAI9X104</accession>
<feature type="compositionally biased region" description="Basic and acidic residues" evidence="1">
    <location>
        <begin position="160"/>
        <end position="170"/>
    </location>
</feature>